<evidence type="ECO:0000313" key="2">
    <source>
        <dbReference type="EMBL" id="RNL85466.1"/>
    </source>
</evidence>
<feature type="transmembrane region" description="Helical" evidence="1">
    <location>
        <begin position="96"/>
        <end position="115"/>
    </location>
</feature>
<evidence type="ECO:0000256" key="1">
    <source>
        <dbReference type="SAM" id="Phobius"/>
    </source>
</evidence>
<comment type="caution">
    <text evidence="2">The sequence shown here is derived from an EMBL/GenBank/DDBJ whole genome shotgun (WGS) entry which is preliminary data.</text>
</comment>
<keyword evidence="1" id="KW-1133">Transmembrane helix</keyword>
<gene>
    <name evidence="2" type="ORF">EFW17_08250</name>
</gene>
<dbReference type="AlphaFoldDB" id="A0A3N0ECA8"/>
<feature type="transmembrane region" description="Helical" evidence="1">
    <location>
        <begin position="72"/>
        <end position="90"/>
    </location>
</feature>
<accession>A0A3N0ECA8</accession>
<evidence type="ECO:0000313" key="3">
    <source>
        <dbReference type="Proteomes" id="UP000269198"/>
    </source>
</evidence>
<organism evidence="2 3">
    <name type="scientific">Halostreptopolyspora alba</name>
    <dbReference type="NCBI Taxonomy" id="2487137"/>
    <lineage>
        <taxon>Bacteria</taxon>
        <taxon>Bacillati</taxon>
        <taxon>Actinomycetota</taxon>
        <taxon>Actinomycetes</taxon>
        <taxon>Streptosporangiales</taxon>
        <taxon>Nocardiopsidaceae</taxon>
        <taxon>Halostreptopolyspora</taxon>
    </lineage>
</organism>
<protein>
    <recommendedName>
        <fullName evidence="4">Integral membrane protein</fullName>
    </recommendedName>
</protein>
<name>A0A3N0ECA8_9ACTN</name>
<keyword evidence="3" id="KW-1185">Reference proteome</keyword>
<dbReference type="RefSeq" id="WP_123200724.1">
    <property type="nucleotide sequence ID" value="NZ_RJMB01000006.1"/>
</dbReference>
<feature type="transmembrane region" description="Helical" evidence="1">
    <location>
        <begin position="7"/>
        <end position="31"/>
    </location>
</feature>
<dbReference type="EMBL" id="RJMB01000006">
    <property type="protein sequence ID" value="RNL85466.1"/>
    <property type="molecule type" value="Genomic_DNA"/>
</dbReference>
<keyword evidence="1" id="KW-0812">Transmembrane</keyword>
<feature type="transmembrane region" description="Helical" evidence="1">
    <location>
        <begin position="43"/>
        <end position="65"/>
    </location>
</feature>
<keyword evidence="1" id="KW-0472">Membrane</keyword>
<dbReference type="OrthoDB" id="3431631at2"/>
<evidence type="ECO:0008006" key="4">
    <source>
        <dbReference type="Google" id="ProtNLM"/>
    </source>
</evidence>
<dbReference type="Proteomes" id="UP000269198">
    <property type="component" value="Unassembled WGS sequence"/>
</dbReference>
<reference evidence="2 3" key="1">
    <citation type="submission" date="2018-11" db="EMBL/GenBank/DDBJ databases">
        <title>The genome draft of YIM 96095.</title>
        <authorList>
            <person name="Tang S.-K."/>
            <person name="Chunyu W.-X."/>
            <person name="Feng Y.-Z."/>
        </authorList>
    </citation>
    <scope>NUCLEOTIDE SEQUENCE [LARGE SCALE GENOMIC DNA]</scope>
    <source>
        <strain evidence="2 3">YIM 96095</strain>
    </source>
</reference>
<sequence length="135" mass="13690">MSTRPITIVLAAGVEAAVALTVAAAGLYVLFNTLLGNAADASSALPLAVLAFGTAGVTGYVAWGLFELRDWARTPVLLTQIFVLVIAYYMGTSEQYAIAVALAVVAVAGAASVLAPSTTATLFRHETGGRGGSDT</sequence>
<proteinExistence type="predicted"/>